<evidence type="ECO:0000313" key="1">
    <source>
        <dbReference type="EMBL" id="KAH6640551.1"/>
    </source>
</evidence>
<keyword evidence="2" id="KW-1185">Reference proteome</keyword>
<accession>A0ACB7PJI6</accession>
<dbReference type="EMBL" id="JAGIZQ010000002">
    <property type="protein sequence ID" value="KAH6640551.1"/>
    <property type="molecule type" value="Genomic_DNA"/>
</dbReference>
<protein>
    <submittedName>
        <fullName evidence="1">Quinone oxidoreductase</fullName>
    </submittedName>
</protein>
<comment type="caution">
    <text evidence="1">The sequence shown here is derived from an EMBL/GenBank/DDBJ whole genome shotgun (WGS) entry which is preliminary data.</text>
</comment>
<organism evidence="1 2">
    <name type="scientific">Chaetomium tenue</name>
    <dbReference type="NCBI Taxonomy" id="1854479"/>
    <lineage>
        <taxon>Eukaryota</taxon>
        <taxon>Fungi</taxon>
        <taxon>Dikarya</taxon>
        <taxon>Ascomycota</taxon>
        <taxon>Pezizomycotina</taxon>
        <taxon>Sordariomycetes</taxon>
        <taxon>Sordariomycetidae</taxon>
        <taxon>Sordariales</taxon>
        <taxon>Chaetomiaceae</taxon>
        <taxon>Chaetomium</taxon>
    </lineage>
</organism>
<gene>
    <name evidence="1" type="ORF">F5144DRAFT_100040</name>
</gene>
<name>A0ACB7PJI6_9PEZI</name>
<reference evidence="1 2" key="1">
    <citation type="journal article" date="2021" name="Nat. Commun.">
        <title>Genetic determinants of endophytism in the Arabidopsis root mycobiome.</title>
        <authorList>
            <person name="Mesny F."/>
            <person name="Miyauchi S."/>
            <person name="Thiergart T."/>
            <person name="Pickel B."/>
            <person name="Atanasova L."/>
            <person name="Karlsson M."/>
            <person name="Huettel B."/>
            <person name="Barry K.W."/>
            <person name="Haridas S."/>
            <person name="Chen C."/>
            <person name="Bauer D."/>
            <person name="Andreopoulos W."/>
            <person name="Pangilinan J."/>
            <person name="LaButti K."/>
            <person name="Riley R."/>
            <person name="Lipzen A."/>
            <person name="Clum A."/>
            <person name="Drula E."/>
            <person name="Henrissat B."/>
            <person name="Kohler A."/>
            <person name="Grigoriev I.V."/>
            <person name="Martin F.M."/>
            <person name="Hacquard S."/>
        </authorList>
    </citation>
    <scope>NUCLEOTIDE SEQUENCE [LARGE SCALE GENOMIC DNA]</scope>
    <source>
        <strain evidence="1 2">MPI-SDFR-AT-0079</strain>
    </source>
</reference>
<evidence type="ECO:0000313" key="2">
    <source>
        <dbReference type="Proteomes" id="UP000724584"/>
    </source>
</evidence>
<sequence>MASNLNRAAWLHKAGTPLEVGEAPMPTAGPNELVIRNAAVAINPLDCHMQSASVFVQQWPSIFGCDVAGVVHEVGSDVHERFKVGDRVIGHAINLTSGRPQDGAFALYTTIPASKAAILPSSIPFTTGVVVPFALEAAVCALSVKQPGTALPNVPTPALGLPYPSLTTTTTPKKTLIIYGGSSSVGSMATQLATAAGIHVLAIASARNFDLCRACGAAAVFDYHDASFVDDVVQAATTAVEVEGGEFVGIFDAVSTPETYANGLAMLERLGGSHLACVHPPPEEVPEGVKAGMIFAVDEVATPVWRDYVTDALAAGRLKCLPSPLVVGKGLEFVQVALEKCVEGVSAAKLVVEL</sequence>
<proteinExistence type="predicted"/>
<dbReference type="Proteomes" id="UP000724584">
    <property type="component" value="Unassembled WGS sequence"/>
</dbReference>